<evidence type="ECO:0000313" key="2">
    <source>
        <dbReference type="Proteomes" id="UP000005019"/>
    </source>
</evidence>
<dbReference type="AlphaFoldDB" id="F5RAT3"/>
<reference evidence="1 2" key="1">
    <citation type="journal article" date="2011" name="J. Bacteriol.">
        <title>Genome sequence of Methyloversatilis universalis FAM5T, a methylotrophic representative of the order Rhodocyclales.</title>
        <authorList>
            <person name="Kittichotirat W."/>
            <person name="Good N.M."/>
            <person name="Hall R."/>
            <person name="Bringel F."/>
            <person name="Lajus A."/>
            <person name="Medigue C."/>
            <person name="Smalley N.E."/>
            <person name="Beck D."/>
            <person name="Bumgarner R."/>
            <person name="Vuilleumier S."/>
            <person name="Kalyuzhnaya M.G."/>
        </authorList>
    </citation>
    <scope>NUCLEOTIDE SEQUENCE [LARGE SCALE GENOMIC DNA]</scope>
    <source>
        <strain evidence="2">ATCC BAA-1314 / JCM 13912 / FAM5</strain>
    </source>
</reference>
<dbReference type="EMBL" id="AFHG01000041">
    <property type="protein sequence ID" value="EGK72304.1"/>
    <property type="molecule type" value="Genomic_DNA"/>
</dbReference>
<gene>
    <name evidence="1" type="ORF">METUNv1_01420</name>
</gene>
<keyword evidence="2" id="KW-1185">Reference proteome</keyword>
<name>F5RAT3_METUF</name>
<organism evidence="1 2">
    <name type="scientific">Methyloversatilis universalis (strain ATCC BAA-1314 / DSM 25237 / JCM 13912 / CCUG 52030 / FAM5)</name>
    <dbReference type="NCBI Taxonomy" id="1000565"/>
    <lineage>
        <taxon>Bacteria</taxon>
        <taxon>Pseudomonadati</taxon>
        <taxon>Pseudomonadota</taxon>
        <taxon>Betaproteobacteria</taxon>
        <taxon>Nitrosomonadales</taxon>
        <taxon>Sterolibacteriaceae</taxon>
        <taxon>Methyloversatilis</taxon>
    </lineage>
</organism>
<dbReference type="Proteomes" id="UP000005019">
    <property type="component" value="Unassembled WGS sequence"/>
</dbReference>
<accession>F5RAT3</accession>
<protein>
    <submittedName>
        <fullName evidence="1">Uncharacterized protein</fullName>
    </submittedName>
</protein>
<proteinExistence type="predicted"/>
<evidence type="ECO:0000313" key="1">
    <source>
        <dbReference type="EMBL" id="EGK72304.1"/>
    </source>
</evidence>
<comment type="caution">
    <text evidence="1">The sequence shown here is derived from an EMBL/GenBank/DDBJ whole genome shotgun (WGS) entry which is preliminary data.</text>
</comment>
<sequence>MTVDGVRQRAAVFGGDDVHTEVSGSGEGLRWLCAPLPCSGDVADQQETSHERIPGLNDDSAAIFPTAAARWPVKCPVPVHSGCSWL</sequence>